<evidence type="ECO:0000256" key="3">
    <source>
        <dbReference type="ARBA" id="ARBA00022801"/>
    </source>
</evidence>
<accession>K0NV49</accession>
<keyword evidence="4" id="KW-0788">Thiol protease</keyword>
<dbReference type="InterPro" id="IPR038765">
    <property type="entry name" value="Papain-like_cys_pep_sf"/>
</dbReference>
<comment type="caution">
    <text evidence="7">The sequence shown here is derived from an EMBL/GenBank/DDBJ whole genome shotgun (WGS) entry which is preliminary data.</text>
</comment>
<reference evidence="7 8" key="1">
    <citation type="submission" date="2012-08" db="EMBL/GenBank/DDBJ databases">
        <title>Draft Genome Sequences of Lactobacillus equicursoris CIP 110162T, isolated from thoroughbred racehorse feces and Lactobacillus sp. CRBIP 24.137 isolated from urine of human.</title>
        <authorList>
            <person name="Cousin S."/>
            <person name="Loux V."/>
            <person name="Ma L."/>
            <person name="Creno S."/>
            <person name="Clermont D."/>
            <person name="Bizet C."/>
            <person name="Bouchier C."/>
        </authorList>
    </citation>
    <scope>NUCLEOTIDE SEQUENCE [LARGE SCALE GENOMIC DNA]</scope>
    <source>
        <strain evidence="7 8">66c</strain>
    </source>
</reference>
<keyword evidence="3 7" id="KW-0378">Hydrolase</keyword>
<keyword evidence="2" id="KW-0645">Protease</keyword>
<comment type="similarity">
    <text evidence="1">Belongs to the peptidase C40 family.</text>
</comment>
<dbReference type="SUPFAM" id="SSF54001">
    <property type="entry name" value="Cysteine proteinases"/>
    <property type="match status" value="1"/>
</dbReference>
<dbReference type="GO" id="GO:0008234">
    <property type="term" value="F:cysteine-type peptidase activity"/>
    <property type="evidence" value="ECO:0007669"/>
    <property type="project" value="UniProtKB-KW"/>
</dbReference>
<dbReference type="Pfam" id="PF00877">
    <property type="entry name" value="NLPC_P60"/>
    <property type="match status" value="1"/>
</dbReference>
<feature type="domain" description="NlpC/P60" evidence="6">
    <location>
        <begin position="169"/>
        <end position="290"/>
    </location>
</feature>
<feature type="signal peptide" evidence="5">
    <location>
        <begin position="1"/>
        <end position="24"/>
    </location>
</feature>
<dbReference type="OrthoDB" id="1654978at2"/>
<dbReference type="Proteomes" id="UP000009325">
    <property type="component" value="Unassembled WGS sequence"/>
</dbReference>
<evidence type="ECO:0000256" key="4">
    <source>
        <dbReference type="ARBA" id="ARBA00022807"/>
    </source>
</evidence>
<dbReference type="RefSeq" id="WP_009557696.1">
    <property type="nucleotide sequence ID" value="NZ_CALZ01000052.1"/>
</dbReference>
<organism evidence="7 8">
    <name type="scientific">Lactobacillus equicursoris 66c</name>
    <dbReference type="NCBI Taxonomy" id="872326"/>
    <lineage>
        <taxon>Bacteria</taxon>
        <taxon>Bacillati</taxon>
        <taxon>Bacillota</taxon>
        <taxon>Bacilli</taxon>
        <taxon>Lactobacillales</taxon>
        <taxon>Lactobacillaceae</taxon>
        <taxon>Lactobacillus</taxon>
    </lineage>
</organism>
<sequence length="290" mass="30680">MSNKWKKAVSALTLAAAAFSFAVAAPQEASAQVKGHLSKVQVIKKAPVYTNYKKGKKTHKYLKKGSVKKVKATATDTKKKVWIKVGTKKWIASKYTVVITTTAHRKAKSSSITKAANQAAKAANKAAQAASQAAQSASQAAQAAKQATAALTTNQVNQAASSQAPAGSSWQQSRVVSLAKAQVGKAYVWGATGPSSFDCSGLVQWVYKNAVGKTVSRTTYTQVYEGVNVTVSTSSLQPGDLLFWGNAAAPYHVAIYVGNGQYVSAADEQQGVILATLSSYYWPTVARRLL</sequence>
<dbReference type="PANTHER" id="PTHR47053">
    <property type="entry name" value="MUREIN DD-ENDOPEPTIDASE MEPH-RELATED"/>
    <property type="match status" value="1"/>
</dbReference>
<evidence type="ECO:0000313" key="8">
    <source>
        <dbReference type="Proteomes" id="UP000009325"/>
    </source>
</evidence>
<evidence type="ECO:0000313" key="7">
    <source>
        <dbReference type="EMBL" id="CCK83170.1"/>
    </source>
</evidence>
<dbReference type="InterPro" id="IPR000064">
    <property type="entry name" value="NLP_P60_dom"/>
</dbReference>
<feature type="chain" id="PRO_5038791017" evidence="5">
    <location>
        <begin position="25"/>
        <end position="290"/>
    </location>
</feature>
<dbReference type="GO" id="GO:0006508">
    <property type="term" value="P:proteolysis"/>
    <property type="evidence" value="ECO:0007669"/>
    <property type="project" value="UniProtKB-KW"/>
</dbReference>
<evidence type="ECO:0000256" key="1">
    <source>
        <dbReference type="ARBA" id="ARBA00007074"/>
    </source>
</evidence>
<dbReference type="PANTHER" id="PTHR47053:SF1">
    <property type="entry name" value="MUREIN DD-ENDOPEPTIDASE MEPH-RELATED"/>
    <property type="match status" value="1"/>
</dbReference>
<keyword evidence="5" id="KW-0732">Signal</keyword>
<dbReference type="PROSITE" id="PS51935">
    <property type="entry name" value="NLPC_P60"/>
    <property type="match status" value="1"/>
</dbReference>
<dbReference type="EMBL" id="CALZ01000052">
    <property type="protein sequence ID" value="CCK83170.1"/>
    <property type="molecule type" value="Genomic_DNA"/>
</dbReference>
<proteinExistence type="inferred from homology"/>
<evidence type="ECO:0000256" key="5">
    <source>
        <dbReference type="SAM" id="SignalP"/>
    </source>
</evidence>
<dbReference type="AlphaFoldDB" id="K0NV49"/>
<gene>
    <name evidence="7" type="ORF">BN146_02665</name>
</gene>
<evidence type="ECO:0000256" key="2">
    <source>
        <dbReference type="ARBA" id="ARBA00022670"/>
    </source>
</evidence>
<dbReference type="InterPro" id="IPR051202">
    <property type="entry name" value="Peptidase_C40"/>
</dbReference>
<protein>
    <submittedName>
        <fullName evidence="7">Cell wall-associated hydrolase</fullName>
    </submittedName>
</protein>
<evidence type="ECO:0000259" key="6">
    <source>
        <dbReference type="PROSITE" id="PS51935"/>
    </source>
</evidence>
<dbReference type="Gene3D" id="3.90.1720.10">
    <property type="entry name" value="endopeptidase domain like (from Nostoc punctiforme)"/>
    <property type="match status" value="1"/>
</dbReference>
<name>K0NV49_9LACO</name>